<evidence type="ECO:0000256" key="2">
    <source>
        <dbReference type="SAM" id="Phobius"/>
    </source>
</evidence>
<dbReference type="AlphaFoldDB" id="A0AAE4MIV9"/>
<dbReference type="RefSeq" id="WP_338099792.1">
    <property type="nucleotide sequence ID" value="NZ_JAWDKD010000019.1"/>
</dbReference>
<proteinExistence type="predicted"/>
<evidence type="ECO:0000313" key="4">
    <source>
        <dbReference type="Proteomes" id="UP001271789"/>
    </source>
</evidence>
<feature type="transmembrane region" description="Helical" evidence="2">
    <location>
        <begin position="14"/>
        <end position="33"/>
    </location>
</feature>
<comment type="caution">
    <text evidence="3">The sequence shown here is derived from an EMBL/GenBank/DDBJ whole genome shotgun (WGS) entry which is preliminary data.</text>
</comment>
<dbReference type="EMBL" id="JAWDKD010000019">
    <property type="protein sequence ID" value="MDV0447357.1"/>
    <property type="molecule type" value="Genomic_DNA"/>
</dbReference>
<keyword evidence="2" id="KW-1133">Transmembrane helix</keyword>
<keyword evidence="2" id="KW-0472">Membrane</keyword>
<organism evidence="3 4">
    <name type="scientific">Methanolapillus africanus</name>
    <dbReference type="NCBI Taxonomy" id="3028297"/>
    <lineage>
        <taxon>Archaea</taxon>
        <taxon>Methanobacteriati</taxon>
        <taxon>Methanobacteriota</taxon>
        <taxon>Stenosarchaea group</taxon>
        <taxon>Methanomicrobia</taxon>
        <taxon>Methanosarcinales</taxon>
        <taxon>Methanosarcinaceae</taxon>
        <taxon>Methanolapillus</taxon>
    </lineage>
</organism>
<feature type="region of interest" description="Disordered" evidence="1">
    <location>
        <begin position="39"/>
        <end position="63"/>
    </location>
</feature>
<sequence>MQEKPNKKPIYKRWWFILICIFFLLTLMGMLLGEDDTTSKNNSTGGNNSTSVNNSPVVSPPNSLEEAINKTISECHSKKISAVVNNNLETSDPDDKIVVIRLKGPDNFTKKMIRTGMLLDANRIFSELKKWDEVSEVVILWSLPLTDVYGNTKDSTVLKITLERETMDKINFDNFNYENYALLADYYYEHPVLTN</sequence>
<protein>
    <submittedName>
        <fullName evidence="3">Uncharacterized protein</fullName>
    </submittedName>
</protein>
<gene>
    <name evidence="3" type="ORF">MsAg5_12430</name>
</gene>
<reference evidence="3" key="1">
    <citation type="submission" date="2023-06" db="EMBL/GenBank/DDBJ databases">
        <title>Genome sequence of Methanosarcinaceae archaeon Ag5.</title>
        <authorList>
            <person name="Protasov E."/>
            <person name="Platt K."/>
            <person name="Poehlein A."/>
            <person name="Daniel R."/>
            <person name="Brune A."/>
        </authorList>
    </citation>
    <scope>NUCLEOTIDE SEQUENCE</scope>
    <source>
        <strain evidence="3">Ag5</strain>
    </source>
</reference>
<evidence type="ECO:0000313" key="3">
    <source>
        <dbReference type="EMBL" id="MDV0447357.1"/>
    </source>
</evidence>
<accession>A0AAE4MIV9</accession>
<keyword evidence="2" id="KW-0812">Transmembrane</keyword>
<name>A0AAE4MIV9_9EURY</name>
<keyword evidence="4" id="KW-1185">Reference proteome</keyword>
<dbReference type="Proteomes" id="UP001271789">
    <property type="component" value="Unassembled WGS sequence"/>
</dbReference>
<evidence type="ECO:0000256" key="1">
    <source>
        <dbReference type="SAM" id="MobiDB-lite"/>
    </source>
</evidence>